<dbReference type="AlphaFoldDB" id="A0A022L0Y6"/>
<keyword evidence="1" id="KW-1133">Transmembrane helix</keyword>
<keyword evidence="1" id="KW-0812">Transmembrane</keyword>
<protein>
    <submittedName>
        <fullName evidence="2">Uncharacterized protein</fullName>
    </submittedName>
</protein>
<proteinExistence type="predicted"/>
<dbReference type="HOGENOM" id="CLU_879012_0_0_11"/>
<feature type="transmembrane region" description="Helical" evidence="1">
    <location>
        <begin position="175"/>
        <end position="196"/>
    </location>
</feature>
<evidence type="ECO:0000256" key="1">
    <source>
        <dbReference type="SAM" id="Phobius"/>
    </source>
</evidence>
<evidence type="ECO:0000313" key="2">
    <source>
        <dbReference type="EMBL" id="EYT50845.1"/>
    </source>
</evidence>
<reference evidence="2 3" key="1">
    <citation type="journal article" date="2013" name="Genome Announc.">
        <title>Draft genome sequence of an Actinobacterium, Brachybacterium muris strain UCD-AY4.</title>
        <authorList>
            <person name="Lo J.R."/>
            <person name="Lang J.M."/>
            <person name="Darling A.E."/>
            <person name="Eisen J.A."/>
            <person name="Coil D.A."/>
        </authorList>
    </citation>
    <scope>NUCLEOTIDE SEQUENCE [LARGE SCALE GENOMIC DNA]</scope>
    <source>
        <strain evidence="2 3">UCD-AY4</strain>
    </source>
</reference>
<dbReference type="EMBL" id="AORC01000003">
    <property type="protein sequence ID" value="EYT50845.1"/>
    <property type="molecule type" value="Genomic_DNA"/>
</dbReference>
<dbReference type="Proteomes" id="UP000019754">
    <property type="component" value="Unassembled WGS sequence"/>
</dbReference>
<feature type="transmembrane region" description="Helical" evidence="1">
    <location>
        <begin position="271"/>
        <end position="292"/>
    </location>
</feature>
<name>A0A022L0Y6_9MICO</name>
<feature type="transmembrane region" description="Helical" evidence="1">
    <location>
        <begin position="245"/>
        <end position="265"/>
    </location>
</feature>
<keyword evidence="3" id="KW-1185">Reference proteome</keyword>
<accession>A0A022L0Y6</accession>
<comment type="caution">
    <text evidence="2">The sequence shown here is derived from an EMBL/GenBank/DDBJ whole genome shotgun (WGS) entry which is preliminary data.</text>
</comment>
<evidence type="ECO:0000313" key="3">
    <source>
        <dbReference type="Proteomes" id="UP000019754"/>
    </source>
</evidence>
<sequence length="316" mass="33765">MGVSLHLLDDRQRAELDDDIARALAALVPIAEEVLQQLDRQRIRPEILGYRRESLDGALADLRAYAADEGWRGKDEAAIEEHLRWIESRHRMETPPAKASAGEARRIVAILRRMPRRTLRRITKVTSTPALMALVGSGLAAVRRSDIGSSPPPAPSAVSMHTSSREPTYDHRWSLIAKMSLVGIAPTVVVAGLLVLGVGMLMTGAVTAVVDIVALVMLTVMAFGGDSSASARQQALRSTTAGGMLAAWGTWNFGVGLFPLIYALVEEGSVITAVLGGILTVVGAVLGIVGSVQRVIARRRAGLAEEDYDIPVGMVP</sequence>
<dbReference type="RefSeq" id="WP_017822274.1">
    <property type="nucleotide sequence ID" value="NZ_AORC01000003.1"/>
</dbReference>
<organism evidence="2 3">
    <name type="scientific">Brachybacterium muris UCD-AY4</name>
    <dbReference type="NCBI Taxonomy" id="1249481"/>
    <lineage>
        <taxon>Bacteria</taxon>
        <taxon>Bacillati</taxon>
        <taxon>Actinomycetota</taxon>
        <taxon>Actinomycetes</taxon>
        <taxon>Micrococcales</taxon>
        <taxon>Dermabacteraceae</taxon>
        <taxon>Brachybacterium</taxon>
    </lineage>
</organism>
<dbReference type="STRING" id="1249481.D641_0102785"/>
<gene>
    <name evidence="2" type="ORF">D641_0102785</name>
</gene>
<feature type="transmembrane region" description="Helical" evidence="1">
    <location>
        <begin position="202"/>
        <end position="224"/>
    </location>
</feature>
<keyword evidence="1" id="KW-0472">Membrane</keyword>